<keyword evidence="3" id="KW-1185">Reference proteome</keyword>
<feature type="transmembrane region" description="Helical" evidence="1">
    <location>
        <begin position="68"/>
        <end position="86"/>
    </location>
</feature>
<keyword evidence="1" id="KW-1133">Transmembrane helix</keyword>
<feature type="transmembrane region" description="Helical" evidence="1">
    <location>
        <begin position="30"/>
        <end position="52"/>
    </location>
</feature>
<feature type="transmembrane region" description="Helical" evidence="1">
    <location>
        <begin position="201"/>
        <end position="223"/>
    </location>
</feature>
<protein>
    <recommendedName>
        <fullName evidence="4">PH domain-containing protein</fullName>
    </recommendedName>
</protein>
<accession>A0ABY1P9V2</accession>
<gene>
    <name evidence="2" type="ORF">SAMN06265367_106200</name>
</gene>
<name>A0ABY1P9V2_9BACT</name>
<keyword evidence="1" id="KW-0472">Membrane</keyword>
<sequence>MDSDYLNNPSIQIAKVKMIVRSRFNSVNSILLPLLLILLLGALALLIIFISFEDVKNGKVNSIFKTPIYGSLILFVAIIGTVIHYIKMCKSIEIDSKGINVSNLFNKQSILWSEINTIELIGKSQVANSPLDATILNLKNGRKIDLIASRYENMPAIRKTLQQIIESNDQILLSPLKATSKVDTTDTIHLSKMTKYSGNHILSFNGILLYGWIIFSIFIVFTYPNSGGLIIGLVVMFGVLYGSLGLQLHYFYMDQKNLVVKNHVWPWVNDKYRIEDIKQVIIEAPYKKSTSLRVITNGFISKLYSGGSLKFSMWKKFLKDIQNFNIDAKNEAGF</sequence>
<keyword evidence="1" id="KW-0812">Transmembrane</keyword>
<reference evidence="2 3" key="1">
    <citation type="submission" date="2017-05" db="EMBL/GenBank/DDBJ databases">
        <authorList>
            <person name="Varghese N."/>
            <person name="Submissions S."/>
        </authorList>
    </citation>
    <scope>NUCLEOTIDE SEQUENCE [LARGE SCALE GENOMIC DNA]</scope>
    <source>
        <strain evidence="2 3">DSM 15360</strain>
    </source>
</reference>
<evidence type="ECO:0000313" key="3">
    <source>
        <dbReference type="Proteomes" id="UP001157915"/>
    </source>
</evidence>
<proteinExistence type="predicted"/>
<evidence type="ECO:0008006" key="4">
    <source>
        <dbReference type="Google" id="ProtNLM"/>
    </source>
</evidence>
<dbReference type="EMBL" id="FXUA01000006">
    <property type="protein sequence ID" value="SMP29844.1"/>
    <property type="molecule type" value="Genomic_DNA"/>
</dbReference>
<feature type="transmembrane region" description="Helical" evidence="1">
    <location>
        <begin position="229"/>
        <end position="252"/>
    </location>
</feature>
<organism evidence="2 3">
    <name type="scientific">Algoriphagus winogradskyi</name>
    <dbReference type="NCBI Taxonomy" id="237017"/>
    <lineage>
        <taxon>Bacteria</taxon>
        <taxon>Pseudomonadati</taxon>
        <taxon>Bacteroidota</taxon>
        <taxon>Cytophagia</taxon>
        <taxon>Cytophagales</taxon>
        <taxon>Cyclobacteriaceae</taxon>
        <taxon>Algoriphagus</taxon>
    </lineage>
</organism>
<evidence type="ECO:0000256" key="1">
    <source>
        <dbReference type="SAM" id="Phobius"/>
    </source>
</evidence>
<evidence type="ECO:0000313" key="2">
    <source>
        <dbReference type="EMBL" id="SMP29844.1"/>
    </source>
</evidence>
<comment type="caution">
    <text evidence="2">The sequence shown here is derived from an EMBL/GenBank/DDBJ whole genome shotgun (WGS) entry which is preliminary data.</text>
</comment>
<dbReference type="Proteomes" id="UP001157915">
    <property type="component" value="Unassembled WGS sequence"/>
</dbReference>